<keyword evidence="1" id="KW-0812">Transmembrane</keyword>
<dbReference type="RefSeq" id="WP_090037410.1">
    <property type="nucleotide sequence ID" value="NZ_FOKI01000001.1"/>
</dbReference>
<sequence length="251" mass="29102">MATVLNRTNHLKKDIRWTKIKIFLQILKLFILFVIYVCSLTFDIWDKFVSSYIALGYGTYTIFRITYLQKKKSILANGLEGEKYFLKVAEKLPKSYTILTDLDIGYKGNFSQLDMIVVGDNGVFIIEVKNVRGTITGHVTDHDLTQTKINRDGKKYVKTIYNPIKQVETHRERLKDILKSNKINIRIENIVAFVNKDIHLNLQGKSSTKLFTIRRGKEHSIIQYLVDFKGNITLNKNQKDKIIQSILNANK</sequence>
<dbReference type="STRING" id="84698.SAMN04488528_100116"/>
<accession>A0A1I0UZB6</accession>
<evidence type="ECO:0000313" key="3">
    <source>
        <dbReference type="EMBL" id="SFA69117.1"/>
    </source>
</evidence>
<name>A0A1I0UZB6_9CLOT</name>
<gene>
    <name evidence="3" type="ORF">SAMN04488528_100116</name>
</gene>
<evidence type="ECO:0000313" key="4">
    <source>
        <dbReference type="Proteomes" id="UP000198619"/>
    </source>
</evidence>
<dbReference type="PROSITE" id="PS50965">
    <property type="entry name" value="NERD"/>
    <property type="match status" value="1"/>
</dbReference>
<keyword evidence="4" id="KW-1185">Reference proteome</keyword>
<evidence type="ECO:0000256" key="1">
    <source>
        <dbReference type="SAM" id="Phobius"/>
    </source>
</evidence>
<organism evidence="3 4">
    <name type="scientific">Clostridium frigidicarnis</name>
    <dbReference type="NCBI Taxonomy" id="84698"/>
    <lineage>
        <taxon>Bacteria</taxon>
        <taxon>Bacillati</taxon>
        <taxon>Bacillota</taxon>
        <taxon>Clostridia</taxon>
        <taxon>Eubacteriales</taxon>
        <taxon>Clostridiaceae</taxon>
        <taxon>Clostridium</taxon>
    </lineage>
</organism>
<keyword evidence="1" id="KW-0472">Membrane</keyword>
<feature type="transmembrane region" description="Helical" evidence="1">
    <location>
        <begin position="22"/>
        <end position="42"/>
    </location>
</feature>
<protein>
    <submittedName>
        <fullName evidence="3">Nuclease-related domain-containing protein</fullName>
    </submittedName>
</protein>
<feature type="domain" description="NERD" evidence="2">
    <location>
        <begin position="77"/>
        <end position="197"/>
    </location>
</feature>
<dbReference type="Proteomes" id="UP000198619">
    <property type="component" value="Unassembled WGS sequence"/>
</dbReference>
<dbReference type="Pfam" id="PF08378">
    <property type="entry name" value="NERD"/>
    <property type="match status" value="1"/>
</dbReference>
<feature type="transmembrane region" description="Helical" evidence="1">
    <location>
        <begin position="48"/>
        <end position="67"/>
    </location>
</feature>
<evidence type="ECO:0000259" key="2">
    <source>
        <dbReference type="PROSITE" id="PS50965"/>
    </source>
</evidence>
<keyword evidence="1" id="KW-1133">Transmembrane helix</keyword>
<dbReference type="OrthoDB" id="9813328at2"/>
<dbReference type="EMBL" id="FOKI01000001">
    <property type="protein sequence ID" value="SFA69117.1"/>
    <property type="molecule type" value="Genomic_DNA"/>
</dbReference>
<reference evidence="3 4" key="1">
    <citation type="submission" date="2016-10" db="EMBL/GenBank/DDBJ databases">
        <authorList>
            <person name="de Groot N.N."/>
        </authorList>
    </citation>
    <scope>NUCLEOTIDE SEQUENCE [LARGE SCALE GENOMIC DNA]</scope>
    <source>
        <strain evidence="3 4">DSM 12271</strain>
    </source>
</reference>
<dbReference type="AlphaFoldDB" id="A0A1I0UZB6"/>
<dbReference type="InterPro" id="IPR011528">
    <property type="entry name" value="NERD"/>
</dbReference>
<proteinExistence type="predicted"/>